<evidence type="ECO:0000313" key="2">
    <source>
        <dbReference type="Proteomes" id="UP001244563"/>
    </source>
</evidence>
<keyword evidence="2" id="KW-1185">Reference proteome</keyword>
<name>A0ABT9TIW2_PAENI</name>
<evidence type="ECO:0000313" key="1">
    <source>
        <dbReference type="EMBL" id="MDQ0100437.1"/>
    </source>
</evidence>
<dbReference type="Gene3D" id="3.90.1720.10">
    <property type="entry name" value="endopeptidase domain like (from Nostoc punctiforme)"/>
    <property type="match status" value="1"/>
</dbReference>
<proteinExistence type="predicted"/>
<reference evidence="1 2" key="1">
    <citation type="submission" date="2023-07" db="EMBL/GenBank/DDBJ databases">
        <title>Sorghum-associated microbial communities from plants grown in Nebraska, USA.</title>
        <authorList>
            <person name="Schachtman D."/>
        </authorList>
    </citation>
    <scope>NUCLEOTIDE SEQUENCE [LARGE SCALE GENOMIC DNA]</scope>
    <source>
        <strain evidence="1 2">CC523</strain>
    </source>
</reference>
<accession>A0ABT9TIW2</accession>
<gene>
    <name evidence="1" type="ORF">J2T10_000056</name>
</gene>
<evidence type="ECO:0008006" key="3">
    <source>
        <dbReference type="Google" id="ProtNLM"/>
    </source>
</evidence>
<dbReference type="RefSeq" id="WP_306876522.1">
    <property type="nucleotide sequence ID" value="NZ_JAUSSW010000001.1"/>
</dbReference>
<sequence length="262" mass="28646">MSILYDWAGSVIGQPLNPDGHYGNQCVDTIDHFGEFIFGVPWQQCVGGVTGARDLLDVAPDEYWERIDYYHGFVPQQFDVLVYGGDNLNQWGHTAVTWWADPNASTINVIQQDGFAYPWQFVDGNYYSAKPAHYYTLHYSQAGTGALKGVLRPRANKLIGGGGSVGPAGEITPTPTPVTEEVDFMTDMHTFLNTPAFTGGPTISEMFKETHEVYKAIFNNDGTNESILGGFSISGLDNHNAAKILEAVEGLTAEVAELKKDA</sequence>
<dbReference type="Proteomes" id="UP001244563">
    <property type="component" value="Unassembled WGS sequence"/>
</dbReference>
<comment type="caution">
    <text evidence="1">The sequence shown here is derived from an EMBL/GenBank/DDBJ whole genome shotgun (WGS) entry which is preliminary data.</text>
</comment>
<organism evidence="1 2">
    <name type="scientific">Paenarthrobacter nicotinovorans</name>
    <name type="common">Arthrobacter nicotinovorans</name>
    <dbReference type="NCBI Taxonomy" id="29320"/>
    <lineage>
        <taxon>Bacteria</taxon>
        <taxon>Bacillati</taxon>
        <taxon>Actinomycetota</taxon>
        <taxon>Actinomycetes</taxon>
        <taxon>Micrococcales</taxon>
        <taxon>Micrococcaceae</taxon>
        <taxon>Paenarthrobacter</taxon>
    </lineage>
</organism>
<dbReference type="EMBL" id="JAUSSW010000001">
    <property type="protein sequence ID" value="MDQ0100437.1"/>
    <property type="molecule type" value="Genomic_DNA"/>
</dbReference>
<protein>
    <recommendedName>
        <fullName evidence="3">CHAP domain-containing protein</fullName>
    </recommendedName>
</protein>